<reference evidence="2 3" key="1">
    <citation type="submission" date="2017-03" db="EMBL/GenBank/DDBJ databases">
        <authorList>
            <person name="Afonso C.L."/>
            <person name="Miller P.J."/>
            <person name="Scott M.A."/>
            <person name="Spackman E."/>
            <person name="Goraichik I."/>
            <person name="Dimitrov K.M."/>
            <person name="Suarez D.L."/>
            <person name="Swayne D.E."/>
        </authorList>
    </citation>
    <scope>NUCLEOTIDE SEQUENCE [LARGE SCALE GENOMIC DNA]</scope>
    <source>
        <strain evidence="2">Genome sequencing of Nitrospira japonica strain NJ11</strain>
    </source>
</reference>
<dbReference type="KEGG" id="nja:NSJP_3363"/>
<accession>A0A1W1I963</accession>
<evidence type="ECO:0000313" key="2">
    <source>
        <dbReference type="EMBL" id="SLM49530.1"/>
    </source>
</evidence>
<dbReference type="RefSeq" id="WP_080887733.1">
    <property type="nucleotide sequence ID" value="NZ_LT828648.1"/>
</dbReference>
<dbReference type="EMBL" id="LT828648">
    <property type="protein sequence ID" value="SLM49530.1"/>
    <property type="molecule type" value="Genomic_DNA"/>
</dbReference>
<protein>
    <recommendedName>
        <fullName evidence="4">Secreted protein</fullName>
    </recommendedName>
</protein>
<keyword evidence="1" id="KW-0732">Signal</keyword>
<name>A0A1W1I963_9BACT</name>
<keyword evidence="3" id="KW-1185">Reference proteome</keyword>
<organism evidence="2 3">
    <name type="scientific">Nitrospira japonica</name>
    <dbReference type="NCBI Taxonomy" id="1325564"/>
    <lineage>
        <taxon>Bacteria</taxon>
        <taxon>Pseudomonadati</taxon>
        <taxon>Nitrospirota</taxon>
        <taxon>Nitrospiria</taxon>
        <taxon>Nitrospirales</taxon>
        <taxon>Nitrospiraceae</taxon>
        <taxon>Nitrospira</taxon>
    </lineage>
</organism>
<feature type="signal peptide" evidence="1">
    <location>
        <begin position="1"/>
        <end position="20"/>
    </location>
</feature>
<evidence type="ECO:0000313" key="3">
    <source>
        <dbReference type="Proteomes" id="UP000192042"/>
    </source>
</evidence>
<dbReference type="OrthoDB" id="8911653at2"/>
<feature type="chain" id="PRO_5010694293" description="Secreted protein" evidence="1">
    <location>
        <begin position="21"/>
        <end position="109"/>
    </location>
</feature>
<proteinExistence type="predicted"/>
<gene>
    <name evidence="2" type="ORF">NSJP_3363</name>
</gene>
<dbReference type="Proteomes" id="UP000192042">
    <property type="component" value="Chromosome I"/>
</dbReference>
<dbReference type="AlphaFoldDB" id="A0A1W1I963"/>
<evidence type="ECO:0008006" key="4">
    <source>
        <dbReference type="Google" id="ProtNLM"/>
    </source>
</evidence>
<sequence length="109" mass="12136">MKRILLTIMIGALFSGPAWANPTHELVQQMSDPDRNAYFTKVLQDAGERCDGATKTQFQRRGNSGDAVWNVACRNKKSYSIVIHSDTKGSTMITDCATLKALHVEQCFK</sequence>
<evidence type="ECO:0000256" key="1">
    <source>
        <dbReference type="SAM" id="SignalP"/>
    </source>
</evidence>